<reference evidence="11" key="2">
    <citation type="submission" date="2021-04" db="EMBL/GenBank/DDBJ databases">
        <title>Complete Genome and methylome analysis of Thiothrix fructosivorans ATCC 49748.</title>
        <authorList>
            <person name="Fomenkov A."/>
            <person name="Sun L."/>
            <person name="Vincze T."/>
            <person name="Grabovich M.Y."/>
            <person name="Roberts R.J."/>
        </authorList>
    </citation>
    <scope>NUCLEOTIDE SEQUENCE</scope>
    <source>
        <strain evidence="11">ATCC 49748</strain>
    </source>
</reference>
<keyword evidence="12" id="KW-1185">Reference proteome</keyword>
<dbReference type="InterPro" id="IPR003667">
    <property type="entry name" value="NqrDE/RnfAE"/>
</dbReference>
<comment type="similarity">
    <text evidence="9">Belongs to the NqrDE/RnfAE family.</text>
</comment>
<dbReference type="PANTHER" id="PTHR30586">
    <property type="entry name" value="ELECTRON TRANSPORT COMPLEX PROTEIN RNFE"/>
    <property type="match status" value="1"/>
</dbReference>
<dbReference type="PIRSF" id="PIRSF006102">
    <property type="entry name" value="NQR_DE"/>
    <property type="match status" value="1"/>
</dbReference>
<dbReference type="GO" id="GO:0005886">
    <property type="term" value="C:plasma membrane"/>
    <property type="evidence" value="ECO:0007669"/>
    <property type="project" value="UniProtKB-SubCell"/>
</dbReference>
<proteinExistence type="inferred from homology"/>
<name>A0A8B0SD38_9GAMM</name>
<dbReference type="PANTHER" id="PTHR30586:SF0">
    <property type="entry name" value="ION-TRANSLOCATING OXIDOREDUCTASE COMPLEX SUBUNIT E"/>
    <property type="match status" value="1"/>
</dbReference>
<feature type="transmembrane region" description="Helical" evidence="9">
    <location>
        <begin position="187"/>
        <end position="207"/>
    </location>
</feature>
<evidence type="ECO:0000256" key="8">
    <source>
        <dbReference type="ARBA" id="ARBA00023136"/>
    </source>
</evidence>
<comment type="subunit">
    <text evidence="9">The complex is composed of six subunits: RnfA, RnfB, RnfC, RnfD, RnfE and RnfG.</text>
</comment>
<evidence type="ECO:0000313" key="11">
    <source>
        <dbReference type="EMBL" id="QTX09903.1"/>
    </source>
</evidence>
<keyword evidence="6 9" id="KW-0249">Electron transport</keyword>
<dbReference type="GO" id="GO:0012505">
    <property type="term" value="C:endomembrane system"/>
    <property type="evidence" value="ECO:0007669"/>
    <property type="project" value="UniProtKB-SubCell"/>
</dbReference>
<feature type="transmembrane region" description="Helical" evidence="9">
    <location>
        <begin position="76"/>
        <end position="96"/>
    </location>
</feature>
<keyword evidence="3 9" id="KW-0997">Cell inner membrane</keyword>
<evidence type="ECO:0000256" key="6">
    <source>
        <dbReference type="ARBA" id="ARBA00022982"/>
    </source>
</evidence>
<feature type="transmembrane region" description="Helical" evidence="9">
    <location>
        <begin position="43"/>
        <end position="64"/>
    </location>
</feature>
<comment type="function">
    <text evidence="9">Part of a membrane-bound complex that couples electron transfer with translocation of ions across the membrane.</text>
</comment>
<keyword evidence="4 9" id="KW-0812">Transmembrane</keyword>
<dbReference type="GO" id="GO:0022900">
    <property type="term" value="P:electron transport chain"/>
    <property type="evidence" value="ECO:0007669"/>
    <property type="project" value="UniProtKB-UniRule"/>
</dbReference>
<protein>
    <recommendedName>
        <fullName evidence="9">Ion-translocating oxidoreductase complex subunit E</fullName>
        <ecNumber evidence="9">7.-.-.-</ecNumber>
    </recommendedName>
    <alternativeName>
        <fullName evidence="9">Rnf electron transport complex subunit E</fullName>
    </alternativeName>
</protein>
<organism evidence="11">
    <name type="scientific">Thiothrix fructosivorans</name>
    <dbReference type="NCBI Taxonomy" id="111770"/>
    <lineage>
        <taxon>Bacteria</taxon>
        <taxon>Pseudomonadati</taxon>
        <taxon>Pseudomonadota</taxon>
        <taxon>Gammaproteobacteria</taxon>
        <taxon>Thiotrichales</taxon>
        <taxon>Thiotrichaceae</taxon>
        <taxon>Thiothrix</taxon>
    </lineage>
</organism>
<dbReference type="HAMAP" id="MF_00478">
    <property type="entry name" value="RsxE_RnfE"/>
    <property type="match status" value="1"/>
</dbReference>
<evidence type="ECO:0000256" key="4">
    <source>
        <dbReference type="ARBA" id="ARBA00022692"/>
    </source>
</evidence>
<keyword evidence="8 9" id="KW-0472">Membrane</keyword>
<dbReference type="InterPro" id="IPR010968">
    <property type="entry name" value="RnfE"/>
</dbReference>
<feature type="transmembrane region" description="Helical" evidence="9">
    <location>
        <begin position="132"/>
        <end position="153"/>
    </location>
</feature>
<dbReference type="AlphaFoldDB" id="A0A8B0SD38"/>
<dbReference type="EMBL" id="JAFMPM010000008">
    <property type="protein sequence ID" value="MBO0615108.1"/>
    <property type="molecule type" value="Genomic_DNA"/>
</dbReference>
<comment type="subcellular location">
    <subcellularLocation>
        <location evidence="9">Cell inner membrane</location>
        <topology evidence="9">Multi-pass membrane protein</topology>
    </subcellularLocation>
    <subcellularLocation>
        <location evidence="1">Endomembrane system</location>
        <topology evidence="1">Multi-pass membrane protein</topology>
    </subcellularLocation>
</comment>
<evidence type="ECO:0000256" key="2">
    <source>
        <dbReference type="ARBA" id="ARBA00022448"/>
    </source>
</evidence>
<keyword evidence="5 9" id="KW-1278">Translocase</keyword>
<keyword evidence="9" id="KW-1003">Cell membrane</keyword>
<dbReference type="NCBIfam" id="NF009070">
    <property type="entry name" value="PRK12405.1"/>
    <property type="match status" value="1"/>
</dbReference>
<evidence type="ECO:0000313" key="10">
    <source>
        <dbReference type="EMBL" id="MBO0615108.1"/>
    </source>
</evidence>
<dbReference type="NCBIfam" id="TIGR01948">
    <property type="entry name" value="rnfE"/>
    <property type="match status" value="1"/>
</dbReference>
<dbReference type="Pfam" id="PF02508">
    <property type="entry name" value="Rnf-Nqr"/>
    <property type="match status" value="1"/>
</dbReference>
<evidence type="ECO:0000256" key="3">
    <source>
        <dbReference type="ARBA" id="ARBA00022519"/>
    </source>
</evidence>
<reference evidence="10 12" key="1">
    <citation type="submission" date="2021-03" db="EMBL/GenBank/DDBJ databases">
        <title>Draft genome and methylome analysis of Thiotrix fructosivoruns ATCC 49748.</title>
        <authorList>
            <person name="Fomenkov A."/>
            <person name="Grabovich M.Y."/>
            <person name="Roberts R.J."/>
        </authorList>
    </citation>
    <scope>NUCLEOTIDE SEQUENCE [LARGE SCALE GENOMIC DNA]</scope>
    <source>
        <strain evidence="10 12">ATCC 49748</strain>
    </source>
</reference>
<keyword evidence="7 9" id="KW-1133">Transmembrane helix</keyword>
<sequence>MNKVDWAVYRDISINGLWKSNPGLVQLLGLCPLMAVTTNFVNGLGLGIATTVALVASNLAISIVRHLVREEIRIPAFVMIIAANVTLIEMLMKAYFHELYGILGIFIPLIVTNCIVIGRSEAYASKNPPLQAGFDSLMMGIGFTLVLVVLGGMRELVGNGTLFDQAHLMFGEAARGLTLSLGADYKGMLLAALPPGAFIGLGFLVALKNYVDKRKAQTVKTPQAQPIVRITPAGESA</sequence>
<dbReference type="RefSeq" id="WP_207252840.1">
    <property type="nucleotide sequence ID" value="NZ_JAFMPM010000008.1"/>
</dbReference>
<evidence type="ECO:0000256" key="1">
    <source>
        <dbReference type="ARBA" id="ARBA00004127"/>
    </source>
</evidence>
<evidence type="ECO:0000313" key="12">
    <source>
        <dbReference type="Proteomes" id="UP000664466"/>
    </source>
</evidence>
<keyword evidence="2 9" id="KW-0813">Transport</keyword>
<evidence type="ECO:0000256" key="5">
    <source>
        <dbReference type="ARBA" id="ARBA00022967"/>
    </source>
</evidence>
<dbReference type="EC" id="7.-.-.-" evidence="9"/>
<evidence type="ECO:0000256" key="9">
    <source>
        <dbReference type="HAMAP-Rule" id="MF_00478"/>
    </source>
</evidence>
<evidence type="ECO:0000256" key="7">
    <source>
        <dbReference type="ARBA" id="ARBA00022989"/>
    </source>
</evidence>
<accession>A0A8B0SD38</accession>
<dbReference type="Proteomes" id="UP000664466">
    <property type="component" value="Unassembled WGS sequence"/>
</dbReference>
<feature type="transmembrane region" description="Helical" evidence="9">
    <location>
        <begin position="102"/>
        <end position="120"/>
    </location>
</feature>
<dbReference type="EMBL" id="CP072748">
    <property type="protein sequence ID" value="QTX09903.1"/>
    <property type="molecule type" value="Genomic_DNA"/>
</dbReference>
<gene>
    <name evidence="9" type="primary">rnfE</name>
    <name evidence="11" type="ORF">J1836_015000</name>
    <name evidence="10" type="ORF">J1836_19610</name>
</gene>